<reference evidence="5" key="1">
    <citation type="submission" date="2019-09" db="EMBL/GenBank/DDBJ databases">
        <authorList>
            <person name="Teo W.F.A."/>
            <person name="Duangmal K."/>
        </authorList>
    </citation>
    <scope>NUCLEOTIDE SEQUENCE [LARGE SCALE GENOMIC DNA]</scope>
    <source>
        <strain evidence="5">K81G1</strain>
    </source>
</reference>
<evidence type="ECO:0000259" key="4">
    <source>
        <dbReference type="PROSITE" id="PS50043"/>
    </source>
</evidence>
<dbReference type="PRINTS" id="PR00038">
    <property type="entry name" value="HTHLUXR"/>
</dbReference>
<evidence type="ECO:0000256" key="2">
    <source>
        <dbReference type="ARBA" id="ARBA00023125"/>
    </source>
</evidence>
<dbReference type="GO" id="GO:0006355">
    <property type="term" value="P:regulation of DNA-templated transcription"/>
    <property type="evidence" value="ECO:0007669"/>
    <property type="project" value="InterPro"/>
</dbReference>
<dbReference type="InterPro" id="IPR016032">
    <property type="entry name" value="Sig_transdc_resp-reg_C-effctor"/>
</dbReference>
<dbReference type="InterPro" id="IPR036388">
    <property type="entry name" value="WH-like_DNA-bd_sf"/>
</dbReference>
<organism evidence="5 6">
    <name type="scientific">Amycolatopsis acidicola</name>
    <dbReference type="NCBI Taxonomy" id="2596893"/>
    <lineage>
        <taxon>Bacteria</taxon>
        <taxon>Bacillati</taxon>
        <taxon>Actinomycetota</taxon>
        <taxon>Actinomycetes</taxon>
        <taxon>Pseudonocardiales</taxon>
        <taxon>Pseudonocardiaceae</taxon>
        <taxon>Amycolatopsis</taxon>
    </lineage>
</organism>
<dbReference type="SUPFAM" id="SSF46894">
    <property type="entry name" value="C-terminal effector domain of the bipartite response regulators"/>
    <property type="match status" value="1"/>
</dbReference>
<feature type="domain" description="HTH luxR-type" evidence="4">
    <location>
        <begin position="181"/>
        <end position="246"/>
    </location>
</feature>
<dbReference type="CDD" id="cd06170">
    <property type="entry name" value="LuxR_C_like"/>
    <property type="match status" value="1"/>
</dbReference>
<evidence type="ECO:0000256" key="1">
    <source>
        <dbReference type="ARBA" id="ARBA00023015"/>
    </source>
</evidence>
<dbReference type="Gene3D" id="1.10.10.10">
    <property type="entry name" value="Winged helix-like DNA-binding domain superfamily/Winged helix DNA-binding domain"/>
    <property type="match status" value="1"/>
</dbReference>
<dbReference type="OrthoDB" id="3197423at2"/>
<evidence type="ECO:0000256" key="3">
    <source>
        <dbReference type="ARBA" id="ARBA00023163"/>
    </source>
</evidence>
<dbReference type="PANTHER" id="PTHR44688">
    <property type="entry name" value="DNA-BINDING TRANSCRIPTIONAL ACTIVATOR DEVR_DOSR"/>
    <property type="match status" value="1"/>
</dbReference>
<dbReference type="PROSITE" id="PS50043">
    <property type="entry name" value="HTH_LUXR_2"/>
    <property type="match status" value="1"/>
</dbReference>
<evidence type="ECO:0000313" key="6">
    <source>
        <dbReference type="Proteomes" id="UP000319769"/>
    </source>
</evidence>
<evidence type="ECO:0000313" key="5">
    <source>
        <dbReference type="EMBL" id="KAA9160125.1"/>
    </source>
</evidence>
<dbReference type="GO" id="GO:0003677">
    <property type="term" value="F:DNA binding"/>
    <property type="evidence" value="ECO:0007669"/>
    <property type="project" value="UniProtKB-KW"/>
</dbReference>
<dbReference type="PANTHER" id="PTHR44688:SF16">
    <property type="entry name" value="DNA-BINDING TRANSCRIPTIONAL ACTIVATOR DEVR_DOSR"/>
    <property type="match status" value="1"/>
</dbReference>
<name>A0A5N0V285_9PSEU</name>
<dbReference type="EMBL" id="VMNW02000025">
    <property type="protein sequence ID" value="KAA9160125.1"/>
    <property type="molecule type" value="Genomic_DNA"/>
</dbReference>
<gene>
    <name evidence="5" type="ORF">FPZ12_018625</name>
</gene>
<dbReference type="Pfam" id="PF00196">
    <property type="entry name" value="GerE"/>
    <property type="match status" value="1"/>
</dbReference>
<dbReference type="SMART" id="SM00421">
    <property type="entry name" value="HTH_LUXR"/>
    <property type="match status" value="1"/>
</dbReference>
<protein>
    <submittedName>
        <fullName evidence="5">Response regulator transcription factor</fullName>
    </submittedName>
</protein>
<comment type="caution">
    <text evidence="5">The sequence shown here is derived from an EMBL/GenBank/DDBJ whole genome shotgun (WGS) entry which is preliminary data.</text>
</comment>
<dbReference type="InterPro" id="IPR000792">
    <property type="entry name" value="Tscrpt_reg_LuxR_C"/>
</dbReference>
<dbReference type="Proteomes" id="UP000319769">
    <property type="component" value="Unassembled WGS sequence"/>
</dbReference>
<keyword evidence="3" id="KW-0804">Transcription</keyword>
<keyword evidence="6" id="KW-1185">Reference proteome</keyword>
<keyword evidence="1" id="KW-0805">Transcription regulation</keyword>
<sequence length="247" mass="27115">MARDDYERAFDVLEHCDGAPSVVDFKETVVEALQQHFALRHVSFFAGATFHNVFGDVTPLTEGKTSNMLPEYQERWARYDVFGTPAATRQLVSSGVSSLTELASQGPLPASAEAYVRHFLAATWRMETAAALRLELPGGHLALVGMFDPKPDKLGVHELATLRLLSRQLSVICRSLPVSRSQAAVSRLSERQRQVARLVADGLSNAQIAETLSLAEDSVKKYVSRILGLTGCQSRMELALLARSCRT</sequence>
<keyword evidence="2" id="KW-0238">DNA-binding</keyword>
<proteinExistence type="predicted"/>
<dbReference type="AlphaFoldDB" id="A0A5N0V285"/>
<accession>A0A5N0V285</accession>